<dbReference type="OrthoDB" id="191139at2759"/>
<keyword evidence="3" id="KW-0560">Oxidoreductase</keyword>
<accession>A0A2L2TQR4</accession>
<dbReference type="SUPFAM" id="SSF51735">
    <property type="entry name" value="NAD(P)-binding Rossmann-fold domains"/>
    <property type="match status" value="1"/>
</dbReference>
<comment type="similarity">
    <text evidence="1">Belongs to the short-chain dehydrogenases/reductases (SDR) family.</text>
</comment>
<keyword evidence="5" id="KW-1185">Reference proteome</keyword>
<evidence type="ECO:0000313" key="4">
    <source>
        <dbReference type="EMBL" id="CEI61925.1"/>
    </source>
</evidence>
<dbReference type="STRING" id="56646.A0A2L2TQR4"/>
<reference evidence="5" key="1">
    <citation type="submission" date="2014-10" db="EMBL/GenBank/DDBJ databases">
        <authorList>
            <person name="King R."/>
        </authorList>
    </citation>
    <scope>NUCLEOTIDE SEQUENCE [LARGE SCALE GENOMIC DNA]</scope>
    <source>
        <strain evidence="5">A3/5</strain>
    </source>
</reference>
<dbReference type="Proteomes" id="UP000245910">
    <property type="component" value="Chromosome II"/>
</dbReference>
<dbReference type="KEGG" id="fvn:FVRRES_06361"/>
<keyword evidence="2" id="KW-0521">NADP</keyword>
<name>A0A2L2TQR4_9HYPO</name>
<organism evidence="4 5">
    <name type="scientific">Fusarium venenatum</name>
    <dbReference type="NCBI Taxonomy" id="56646"/>
    <lineage>
        <taxon>Eukaryota</taxon>
        <taxon>Fungi</taxon>
        <taxon>Dikarya</taxon>
        <taxon>Ascomycota</taxon>
        <taxon>Pezizomycotina</taxon>
        <taxon>Sordariomycetes</taxon>
        <taxon>Hypocreomycetidae</taxon>
        <taxon>Hypocreales</taxon>
        <taxon>Nectriaceae</taxon>
        <taxon>Fusarium</taxon>
    </lineage>
</organism>
<evidence type="ECO:0008006" key="6">
    <source>
        <dbReference type="Google" id="ProtNLM"/>
    </source>
</evidence>
<evidence type="ECO:0000313" key="5">
    <source>
        <dbReference type="Proteomes" id="UP000245910"/>
    </source>
</evidence>
<dbReference type="InterPro" id="IPR036291">
    <property type="entry name" value="NAD(P)-bd_dom_sf"/>
</dbReference>
<dbReference type="EMBL" id="LN649230">
    <property type="protein sequence ID" value="CEI61925.1"/>
    <property type="molecule type" value="Genomic_DNA"/>
</dbReference>
<evidence type="ECO:0000256" key="3">
    <source>
        <dbReference type="ARBA" id="ARBA00023002"/>
    </source>
</evidence>
<sequence length="155" mass="17133">MTTPYFENTPEKQAGVIHFFRKTAIVTGSSSGVGLETSRQLLDLGLSKLYLAVRNEKKGAAAVQDLTQGWNPPLKEGVIEIWKLDLDFYDSIMAFAERAKSLPRLGIVLLNAGLCPAKRVLNEQTKHDEVIQVNYLSNALLALILLPAIKVTRLN</sequence>
<dbReference type="Gene3D" id="3.40.50.720">
    <property type="entry name" value="NAD(P)-binding Rossmann-like Domain"/>
    <property type="match status" value="1"/>
</dbReference>
<dbReference type="GO" id="GO:0016491">
    <property type="term" value="F:oxidoreductase activity"/>
    <property type="evidence" value="ECO:0007669"/>
    <property type="project" value="UniProtKB-KW"/>
</dbReference>
<evidence type="ECO:0000256" key="1">
    <source>
        <dbReference type="ARBA" id="ARBA00006484"/>
    </source>
</evidence>
<dbReference type="InterPro" id="IPR002347">
    <property type="entry name" value="SDR_fam"/>
</dbReference>
<dbReference type="GeneID" id="37258000"/>
<dbReference type="PANTHER" id="PTHR24320">
    <property type="entry name" value="RETINOL DEHYDROGENASE"/>
    <property type="match status" value="1"/>
</dbReference>
<evidence type="ECO:0000256" key="2">
    <source>
        <dbReference type="ARBA" id="ARBA00022857"/>
    </source>
</evidence>
<dbReference type="Pfam" id="PF00106">
    <property type="entry name" value="adh_short"/>
    <property type="match status" value="1"/>
</dbReference>
<dbReference type="PANTHER" id="PTHR24320:SF252">
    <property type="entry name" value="DEHYDROGENASE_REDUCTASE FAMILY PROTEIN, PUTATIVE (AFU_ORTHOLOGUE AFUA_3G08550)-RELATED"/>
    <property type="match status" value="1"/>
</dbReference>
<dbReference type="PRINTS" id="PR00081">
    <property type="entry name" value="GDHRDH"/>
</dbReference>
<proteinExistence type="inferred from homology"/>
<dbReference type="RefSeq" id="XP_025585645.1">
    <property type="nucleotide sequence ID" value="XM_025734883.2"/>
</dbReference>
<protein>
    <recommendedName>
        <fullName evidence="6">Ketoreductase (KR) domain-containing protein</fullName>
    </recommendedName>
</protein>
<dbReference type="AlphaFoldDB" id="A0A2L2TQR4"/>